<sequence length="391" mass="41471">MTKKMRASTAVLFVALFVAAIVGRIPGVSSVESYFSPASAERAGVSDPDLARGPTASAADLFNGTATLAQPTRSPFPGTIGGHAESTSIIWNGQYLMYYRTFISPSGATCSIPQGVALATSSDSGATWTPVNGGRPLPALQTVQPGQSCAFDDSVDSTWVYSPDVIADGSRLVMVFEQRDHDPNYAGPGQGRSLHTIRYVTSTDGRNWSNRTLLLSPGPVGAWDDEIGTPDIEKDGSGYLLTFHGHDATGRLSQTRGLVRLDALNGEYTGVRQKINLSPTPDWANYGIGKSNMTRGSDGYWYIIFEAFSGASGECGRTDTRTVVGIARSTDAVTWSPAPAPLINGRDGLSCGYDMPSWQILGDVRGIVTPNDPPEGGSLVRWDIVGKGPRG</sequence>
<protein>
    <recommendedName>
        <fullName evidence="3">Exo-alpha-sialidase</fullName>
    </recommendedName>
</protein>
<organism evidence="1 2">
    <name type="scientific">Micromonospora viridifaciens</name>
    <dbReference type="NCBI Taxonomy" id="1881"/>
    <lineage>
        <taxon>Bacteria</taxon>
        <taxon>Bacillati</taxon>
        <taxon>Actinomycetota</taxon>
        <taxon>Actinomycetes</taxon>
        <taxon>Micromonosporales</taxon>
        <taxon>Micromonosporaceae</taxon>
        <taxon>Micromonospora</taxon>
    </lineage>
</organism>
<dbReference type="SUPFAM" id="SSF75005">
    <property type="entry name" value="Arabinanase/levansucrase/invertase"/>
    <property type="match status" value="1"/>
</dbReference>
<evidence type="ECO:0000313" key="2">
    <source>
        <dbReference type="Proteomes" id="UP000198242"/>
    </source>
</evidence>
<accession>A0A1C4XBC1</accession>
<reference evidence="2" key="1">
    <citation type="submission" date="2016-06" db="EMBL/GenBank/DDBJ databases">
        <authorList>
            <person name="Varghese N."/>
            <person name="Submissions Spin"/>
        </authorList>
    </citation>
    <scope>NUCLEOTIDE SEQUENCE [LARGE SCALE GENOMIC DNA]</scope>
    <source>
        <strain evidence="2">DSM 43909</strain>
    </source>
</reference>
<dbReference type="AlphaFoldDB" id="A0A1C4XBC1"/>
<dbReference type="EMBL" id="LT607411">
    <property type="protein sequence ID" value="SCF05788.1"/>
    <property type="molecule type" value="Genomic_DNA"/>
</dbReference>
<dbReference type="InterPro" id="IPR023296">
    <property type="entry name" value="Glyco_hydro_beta-prop_sf"/>
</dbReference>
<evidence type="ECO:0000313" key="1">
    <source>
        <dbReference type="EMBL" id="SCF05788.1"/>
    </source>
</evidence>
<keyword evidence="2" id="KW-1185">Reference proteome</keyword>
<dbReference type="Proteomes" id="UP000198242">
    <property type="component" value="Chromosome I"/>
</dbReference>
<name>A0A1C4XBC1_MICVI</name>
<gene>
    <name evidence="1" type="ORF">GA0074695_3166</name>
</gene>
<proteinExistence type="predicted"/>
<dbReference type="Gene3D" id="2.115.10.20">
    <property type="entry name" value="Glycosyl hydrolase domain, family 43"/>
    <property type="match status" value="2"/>
</dbReference>
<evidence type="ECO:0008006" key="3">
    <source>
        <dbReference type="Google" id="ProtNLM"/>
    </source>
</evidence>